<evidence type="ECO:0000256" key="1">
    <source>
        <dbReference type="SAM" id="Phobius"/>
    </source>
</evidence>
<keyword evidence="4" id="KW-1185">Reference proteome</keyword>
<protein>
    <submittedName>
        <fullName evidence="3">Predicted acyltransferase</fullName>
    </submittedName>
</protein>
<keyword evidence="1" id="KW-0812">Transmembrane</keyword>
<evidence type="ECO:0000313" key="4">
    <source>
        <dbReference type="Proteomes" id="UP000183988"/>
    </source>
</evidence>
<keyword evidence="3" id="KW-0012">Acyltransferase</keyword>
<evidence type="ECO:0000313" key="3">
    <source>
        <dbReference type="EMBL" id="SHG06295.1"/>
    </source>
</evidence>
<feature type="transmembrane region" description="Helical" evidence="1">
    <location>
        <begin position="252"/>
        <end position="276"/>
    </location>
</feature>
<reference evidence="3 4" key="1">
    <citation type="submission" date="2016-11" db="EMBL/GenBank/DDBJ databases">
        <authorList>
            <person name="Jaros S."/>
            <person name="Januszkiewicz K."/>
            <person name="Wedrychowicz H."/>
        </authorList>
    </citation>
    <scope>NUCLEOTIDE SEQUENCE [LARGE SCALE GENOMIC DNA]</scope>
    <source>
        <strain evidence="3 4">IBRC-M 10683</strain>
    </source>
</reference>
<dbReference type="EMBL" id="FQVW01000014">
    <property type="protein sequence ID" value="SHG06295.1"/>
    <property type="molecule type" value="Genomic_DNA"/>
</dbReference>
<sequence length="371" mass="41582">MVNNNTKKKNKRILSVDITRGLLVASAVFLSNIPSGGYEWARHAQWYGLTVIDLIFPGFLTLFGVGIALAYRDRIKWKKVIRRTIILIVIGLLYNGIVNWSLDVTTWRLTGVLQLYAVVGLVVVLLIWINRSWLYAIVISVTILFTYAALLYTTSSSCTGGLLTPDCFPLFKIDTLIFGETHLYGQGDRGFDPEGIFTMLSATANVMFGFAAGRLILDKRDKGVTKSLFFLAVGISCLVPILLYFAPIGKRIWTPSFAATSAAFTIFLLAIFYAIIDRKAQQELPKFPGLYVIEAFGKNSLLIYFGKDVVTSLSRNIMVPTENGSISIRNFIVQLFSEVVAYPKLLYAVFLLTCWTIIAYMLHRKKIYIKA</sequence>
<dbReference type="AlphaFoldDB" id="A0A1M5GRF1"/>
<feature type="transmembrane region" description="Helical" evidence="1">
    <location>
        <begin position="196"/>
        <end position="216"/>
    </location>
</feature>
<feature type="transmembrane region" description="Helical" evidence="1">
    <location>
        <begin position="133"/>
        <end position="152"/>
    </location>
</feature>
<feature type="transmembrane region" description="Helical" evidence="1">
    <location>
        <begin position="21"/>
        <end position="40"/>
    </location>
</feature>
<organism evidence="3 4">
    <name type="scientific">Ornithinibacillus halophilus</name>
    <dbReference type="NCBI Taxonomy" id="930117"/>
    <lineage>
        <taxon>Bacteria</taxon>
        <taxon>Bacillati</taxon>
        <taxon>Bacillota</taxon>
        <taxon>Bacilli</taxon>
        <taxon>Bacillales</taxon>
        <taxon>Bacillaceae</taxon>
        <taxon>Ornithinibacillus</taxon>
    </lineage>
</organism>
<name>A0A1M5GRF1_9BACI</name>
<feature type="transmembrane region" description="Helical" evidence="1">
    <location>
        <begin position="228"/>
        <end position="246"/>
    </location>
</feature>
<feature type="transmembrane region" description="Helical" evidence="1">
    <location>
        <begin position="345"/>
        <end position="362"/>
    </location>
</feature>
<gene>
    <name evidence="3" type="ORF">SAMN05216225_101425</name>
</gene>
<feature type="transmembrane region" description="Helical" evidence="1">
    <location>
        <begin position="288"/>
        <end position="306"/>
    </location>
</feature>
<dbReference type="Pfam" id="PF07786">
    <property type="entry name" value="HGSNAT_cat"/>
    <property type="match status" value="1"/>
</dbReference>
<keyword evidence="3" id="KW-0808">Transferase</keyword>
<dbReference type="GO" id="GO:0016746">
    <property type="term" value="F:acyltransferase activity"/>
    <property type="evidence" value="ECO:0007669"/>
    <property type="project" value="UniProtKB-KW"/>
</dbReference>
<dbReference type="Proteomes" id="UP000183988">
    <property type="component" value="Unassembled WGS sequence"/>
</dbReference>
<accession>A0A1M5GRF1</accession>
<feature type="transmembrane region" description="Helical" evidence="1">
    <location>
        <begin position="108"/>
        <end position="128"/>
    </location>
</feature>
<dbReference type="RefSeq" id="WP_072889749.1">
    <property type="nucleotide sequence ID" value="NZ_FQVW01000014.1"/>
</dbReference>
<evidence type="ECO:0000259" key="2">
    <source>
        <dbReference type="Pfam" id="PF07786"/>
    </source>
</evidence>
<dbReference type="STRING" id="930117.SAMN05216225_101425"/>
<keyword evidence="1" id="KW-0472">Membrane</keyword>
<dbReference type="InterPro" id="IPR012429">
    <property type="entry name" value="HGSNAT_cat"/>
</dbReference>
<dbReference type="OrthoDB" id="9788724at2"/>
<feature type="domain" description="Heparan-alpha-glucosaminide N-acetyltransferase catalytic" evidence="2">
    <location>
        <begin position="12"/>
        <end position="149"/>
    </location>
</feature>
<keyword evidence="1" id="KW-1133">Transmembrane helix</keyword>
<feature type="transmembrane region" description="Helical" evidence="1">
    <location>
        <begin position="46"/>
        <end position="71"/>
    </location>
</feature>
<proteinExistence type="predicted"/>
<dbReference type="PANTHER" id="PTHR31061">
    <property type="entry name" value="LD22376P"/>
    <property type="match status" value="1"/>
</dbReference>
<dbReference type="PANTHER" id="PTHR31061:SF24">
    <property type="entry name" value="LD22376P"/>
    <property type="match status" value="1"/>
</dbReference>
<feature type="transmembrane region" description="Helical" evidence="1">
    <location>
        <begin position="83"/>
        <end position="102"/>
    </location>
</feature>